<protein>
    <submittedName>
        <fullName evidence="2">Type I restriction enzyme HsdR N-terminal domain-containing protein</fullName>
    </submittedName>
</protein>
<reference evidence="2 3" key="1">
    <citation type="journal article" date="2020" name="Arch. Microbiol.">
        <title>The genome sequence of the giant phototrophic gammaproteobacterium Thiospirillum jenense gives insight into its physiological properties and phylogenetic relationships.</title>
        <authorList>
            <person name="Imhoff J.F."/>
            <person name="Meyer T.E."/>
            <person name="Kyndt J.A."/>
        </authorList>
    </citation>
    <scope>NUCLEOTIDE SEQUENCE [LARGE SCALE GENOMIC DNA]</scope>
    <source>
        <strain evidence="2 3">DSM 216</strain>
    </source>
</reference>
<sequence length="416" mass="47185">MSIEKLKAVADQITARLPMVKNKGEEATKQALVLPMLDALGFDIWNPAEVCPEYEADFMAEKKQGQKEKVDFAILIENIPRIYIEVKSVDVSLDGHEGQLARYFNATKSVSLAILTNGIEYRFYTDTGDLNIMDSLPFNITKLTELDRGLEIFARFHKAIFSPNAIRDFATQINYTTKISGFLRKQLDLGDNNPSEEFVRWILSEEASYTGRISLKSIERFQPIIKDALQIVLRDIVRRSVAALDKEVRSPTLQGNSSADRKSLQESTDQSIQEDNLVTLTKKQAVVTEDELILFAAIKNFFEQSEFFKQEIFDKSQNKKVRAEISYANNHIYFSVYLNSISNWIIRASVESKTPWIGFNIPSEFGEPLIPQGITKIPSCRQSKFRISYTKDQVIQQSASLLTATIKHVISNANGE</sequence>
<dbReference type="Pfam" id="PF04313">
    <property type="entry name" value="HSDR_N"/>
    <property type="match status" value="1"/>
</dbReference>
<dbReference type="GO" id="GO:0003677">
    <property type="term" value="F:DNA binding"/>
    <property type="evidence" value="ECO:0007669"/>
    <property type="project" value="UniProtKB-KW"/>
</dbReference>
<dbReference type="GO" id="GO:0009307">
    <property type="term" value="P:DNA restriction-modification system"/>
    <property type="evidence" value="ECO:0007669"/>
    <property type="project" value="UniProtKB-KW"/>
</dbReference>
<name>A0A839HJK3_9GAMM</name>
<accession>A0A839HJK3</accession>
<feature type="domain" description="Restriction endonuclease type I HsdR N-terminal" evidence="1">
    <location>
        <begin position="64"/>
        <end position="130"/>
    </location>
</feature>
<dbReference type="InterPro" id="IPR007409">
    <property type="entry name" value="Restrct_endonuc_type1_HsdR_N"/>
</dbReference>
<dbReference type="GO" id="GO:0005524">
    <property type="term" value="F:ATP binding"/>
    <property type="evidence" value="ECO:0007669"/>
    <property type="project" value="UniProtKB-KW"/>
</dbReference>
<dbReference type="Proteomes" id="UP000548632">
    <property type="component" value="Unassembled WGS sequence"/>
</dbReference>
<evidence type="ECO:0000259" key="1">
    <source>
        <dbReference type="Pfam" id="PF04313"/>
    </source>
</evidence>
<dbReference type="RefSeq" id="WP_182584388.1">
    <property type="nucleotide sequence ID" value="NZ_JABVCQ010000025.1"/>
</dbReference>
<evidence type="ECO:0000313" key="2">
    <source>
        <dbReference type="EMBL" id="MBB1126759.1"/>
    </source>
</evidence>
<evidence type="ECO:0000313" key="3">
    <source>
        <dbReference type="Proteomes" id="UP000548632"/>
    </source>
</evidence>
<dbReference type="Gene3D" id="3.90.1570.30">
    <property type="match status" value="1"/>
</dbReference>
<gene>
    <name evidence="2" type="ORF">HUK38_11040</name>
</gene>
<organism evidence="2 3">
    <name type="scientific">Thiospirillum jenense</name>
    <dbReference type="NCBI Taxonomy" id="1653858"/>
    <lineage>
        <taxon>Bacteria</taxon>
        <taxon>Pseudomonadati</taxon>
        <taxon>Pseudomonadota</taxon>
        <taxon>Gammaproteobacteria</taxon>
        <taxon>Chromatiales</taxon>
        <taxon>Chromatiaceae</taxon>
        <taxon>Thiospirillum</taxon>
    </lineage>
</organism>
<dbReference type="AlphaFoldDB" id="A0A839HJK3"/>
<comment type="caution">
    <text evidence="2">The sequence shown here is derived from an EMBL/GenBank/DDBJ whole genome shotgun (WGS) entry which is preliminary data.</text>
</comment>
<dbReference type="GO" id="GO:0009035">
    <property type="term" value="F:type I site-specific deoxyribonuclease activity"/>
    <property type="evidence" value="ECO:0007669"/>
    <property type="project" value="UniProtKB-EC"/>
</dbReference>
<keyword evidence="3" id="KW-1185">Reference proteome</keyword>
<dbReference type="EMBL" id="JABVCQ010000025">
    <property type="protein sequence ID" value="MBB1126759.1"/>
    <property type="molecule type" value="Genomic_DNA"/>
</dbReference>
<proteinExistence type="predicted"/>